<organism evidence="1 2">
    <name type="scientific">Lacticaseibacillus paracasei</name>
    <name type="common">Lactobacillus paracasei</name>
    <dbReference type="NCBI Taxonomy" id="1597"/>
    <lineage>
        <taxon>Bacteria</taxon>
        <taxon>Bacillati</taxon>
        <taxon>Bacillota</taxon>
        <taxon>Bacilli</taxon>
        <taxon>Lactobacillales</taxon>
        <taxon>Lactobacillaceae</taxon>
        <taxon>Lacticaseibacillus</taxon>
    </lineage>
</organism>
<protein>
    <submittedName>
        <fullName evidence="1">Uncharacterized protein</fullName>
    </submittedName>
</protein>
<proteinExistence type="predicted"/>
<evidence type="ECO:0000313" key="1">
    <source>
        <dbReference type="EMBL" id="RND83503.1"/>
    </source>
</evidence>
<gene>
    <name evidence="1" type="ORF">FAM18172_02398</name>
</gene>
<evidence type="ECO:0000313" key="2">
    <source>
        <dbReference type="Proteomes" id="UP000285532"/>
    </source>
</evidence>
<dbReference type="RefSeq" id="WP_183413242.1">
    <property type="nucleotide sequence ID" value="NZ_LKFU01000095.1"/>
</dbReference>
<dbReference type="Proteomes" id="UP000285532">
    <property type="component" value="Unassembled WGS sequence"/>
</dbReference>
<dbReference type="AlphaFoldDB" id="A0A422M705"/>
<accession>A0A422M705</accession>
<reference evidence="1 2" key="1">
    <citation type="journal article" date="2018" name="Front. Microbiol.">
        <title>Conversion of Methionine to Cysteine in Lactobacillus paracasei Depends on the Highly Mobile cysK-ctl-cysE Gene Cluster.</title>
        <authorList>
            <person name="Wuthrich D."/>
            <person name="Irmler S."/>
            <person name="Berthoud H."/>
            <person name="Guggenbuhl B."/>
            <person name="Eugster E."/>
            <person name="Bruggmann R."/>
        </authorList>
    </citation>
    <scope>NUCLEOTIDE SEQUENCE [LARGE SCALE GENOMIC DNA]</scope>
    <source>
        <strain evidence="1 2">FAM18172</strain>
    </source>
</reference>
<sequence length="55" mass="6131">MNSLNHFSTLTESEAAATVGGNWKTELLKYITEQAGEHIDDIIHGFNAGNHRHRP</sequence>
<dbReference type="EMBL" id="LKFU01000095">
    <property type="protein sequence ID" value="RND83503.1"/>
    <property type="molecule type" value="Genomic_DNA"/>
</dbReference>
<comment type="caution">
    <text evidence="1">The sequence shown here is derived from an EMBL/GenBank/DDBJ whole genome shotgun (WGS) entry which is preliminary data.</text>
</comment>
<name>A0A422M705_LACPA</name>